<keyword evidence="5 6" id="KW-0472">Membrane</keyword>
<evidence type="ECO:0000256" key="4">
    <source>
        <dbReference type="ARBA" id="ARBA00022989"/>
    </source>
</evidence>
<dbReference type="AlphaFoldDB" id="X1PPT4"/>
<evidence type="ECO:0000256" key="6">
    <source>
        <dbReference type="SAM" id="Phobius"/>
    </source>
</evidence>
<name>X1PPT4_9ZZZZ</name>
<dbReference type="PANTHER" id="PTHR43520:SF8">
    <property type="entry name" value="P-TYPE CU(+) TRANSPORTER"/>
    <property type="match status" value="1"/>
</dbReference>
<dbReference type="Gene3D" id="3.40.50.1000">
    <property type="entry name" value="HAD superfamily/HAD-like"/>
    <property type="match status" value="1"/>
</dbReference>
<proteinExistence type="predicted"/>
<evidence type="ECO:0000313" key="7">
    <source>
        <dbReference type="EMBL" id="GAI44506.1"/>
    </source>
</evidence>
<dbReference type="EMBL" id="BARV01025455">
    <property type="protein sequence ID" value="GAI44506.1"/>
    <property type="molecule type" value="Genomic_DNA"/>
</dbReference>
<feature type="non-terminal residue" evidence="7">
    <location>
        <position position="265"/>
    </location>
</feature>
<dbReference type="InterPro" id="IPR023214">
    <property type="entry name" value="HAD_sf"/>
</dbReference>
<dbReference type="PANTHER" id="PTHR43520">
    <property type="entry name" value="ATP7, ISOFORM B"/>
    <property type="match status" value="1"/>
</dbReference>
<dbReference type="GO" id="GO:0043682">
    <property type="term" value="F:P-type divalent copper transporter activity"/>
    <property type="evidence" value="ECO:0007669"/>
    <property type="project" value="TreeGrafter"/>
</dbReference>
<dbReference type="PRINTS" id="PR00119">
    <property type="entry name" value="CATATPASE"/>
</dbReference>
<dbReference type="SUPFAM" id="SSF56784">
    <property type="entry name" value="HAD-like"/>
    <property type="match status" value="1"/>
</dbReference>
<dbReference type="NCBIfam" id="TIGR01494">
    <property type="entry name" value="ATPase_P-type"/>
    <property type="match status" value="1"/>
</dbReference>
<dbReference type="FunFam" id="3.40.50.1000:FF:000333">
    <property type="entry name" value="Copper-transporting ATPase 2"/>
    <property type="match status" value="1"/>
</dbReference>
<feature type="transmembrane region" description="Helical" evidence="6">
    <location>
        <begin position="235"/>
        <end position="257"/>
    </location>
</feature>
<comment type="caution">
    <text evidence="7">The sequence shown here is derived from an EMBL/GenBank/DDBJ whole genome shotgun (WGS) entry which is preliminary data.</text>
</comment>
<evidence type="ECO:0000256" key="2">
    <source>
        <dbReference type="ARBA" id="ARBA00022692"/>
    </source>
</evidence>
<dbReference type="GO" id="GO:0005524">
    <property type="term" value="F:ATP binding"/>
    <property type="evidence" value="ECO:0007669"/>
    <property type="project" value="InterPro"/>
</dbReference>
<dbReference type="InterPro" id="IPR001757">
    <property type="entry name" value="P_typ_ATPase"/>
</dbReference>
<dbReference type="GO" id="GO:0016020">
    <property type="term" value="C:membrane"/>
    <property type="evidence" value="ECO:0007669"/>
    <property type="project" value="UniProtKB-SubCell"/>
</dbReference>
<evidence type="ECO:0000256" key="1">
    <source>
        <dbReference type="ARBA" id="ARBA00004370"/>
    </source>
</evidence>
<reference evidence="7" key="1">
    <citation type="journal article" date="2014" name="Front. Microbiol.">
        <title>High frequency of phylogenetically diverse reductive dehalogenase-homologous genes in deep subseafloor sedimentary metagenomes.</title>
        <authorList>
            <person name="Kawai M."/>
            <person name="Futagami T."/>
            <person name="Toyoda A."/>
            <person name="Takaki Y."/>
            <person name="Nishi S."/>
            <person name="Hori S."/>
            <person name="Arai W."/>
            <person name="Tsubouchi T."/>
            <person name="Morono Y."/>
            <person name="Uchiyama I."/>
            <person name="Ito T."/>
            <person name="Fujiyama A."/>
            <person name="Inagaki F."/>
            <person name="Takami H."/>
        </authorList>
    </citation>
    <scope>NUCLEOTIDE SEQUENCE</scope>
    <source>
        <strain evidence="7">Expedition CK06-06</strain>
    </source>
</reference>
<evidence type="ECO:0008006" key="8">
    <source>
        <dbReference type="Google" id="ProtNLM"/>
    </source>
</evidence>
<dbReference type="InterPro" id="IPR036412">
    <property type="entry name" value="HAD-like_sf"/>
</dbReference>
<dbReference type="Pfam" id="PF00702">
    <property type="entry name" value="Hydrolase"/>
    <property type="match status" value="1"/>
</dbReference>
<dbReference type="GO" id="GO:0055070">
    <property type="term" value="P:copper ion homeostasis"/>
    <property type="evidence" value="ECO:0007669"/>
    <property type="project" value="TreeGrafter"/>
</dbReference>
<keyword evidence="2 6" id="KW-0812">Transmembrane</keyword>
<gene>
    <name evidence="7" type="ORF">S06H3_41326</name>
</gene>
<comment type="subcellular location">
    <subcellularLocation>
        <location evidence="1">Membrane</location>
    </subcellularLocation>
</comment>
<evidence type="ECO:0000256" key="3">
    <source>
        <dbReference type="ARBA" id="ARBA00022967"/>
    </source>
</evidence>
<dbReference type="GO" id="GO:0005507">
    <property type="term" value="F:copper ion binding"/>
    <property type="evidence" value="ECO:0007669"/>
    <property type="project" value="TreeGrafter"/>
</dbReference>
<dbReference type="Gene3D" id="3.40.1110.10">
    <property type="entry name" value="Calcium-transporting ATPase, cytoplasmic domain N"/>
    <property type="match status" value="1"/>
</dbReference>
<evidence type="ECO:0000256" key="5">
    <source>
        <dbReference type="ARBA" id="ARBA00023136"/>
    </source>
</evidence>
<accession>X1PPT4</accession>
<organism evidence="7">
    <name type="scientific">marine sediment metagenome</name>
    <dbReference type="NCBI Taxonomy" id="412755"/>
    <lineage>
        <taxon>unclassified sequences</taxon>
        <taxon>metagenomes</taxon>
        <taxon>ecological metagenomes</taxon>
    </lineage>
</organism>
<dbReference type="InterPro" id="IPR023299">
    <property type="entry name" value="ATPase_P-typ_cyto_dom_N"/>
</dbReference>
<dbReference type="GO" id="GO:0016887">
    <property type="term" value="F:ATP hydrolysis activity"/>
    <property type="evidence" value="ECO:0007669"/>
    <property type="project" value="InterPro"/>
</dbReference>
<feature type="non-terminal residue" evidence="7">
    <location>
        <position position="1"/>
    </location>
</feature>
<keyword evidence="4 6" id="KW-1133">Transmembrane helix</keyword>
<sequence length="265" mass="28753">EEDLLQFAAIAEKNSEHPLGEAIVRMAKERHLEVVDSEFFNAIPGYGVEVKYDKKSVLLGNRKLMEQNNVNIGQLEEKMRQLEEDGKTAMLVAVDGKASGLIAVADTLMEYSVDAVKTLQRMGLEVIMLTGDNERTAKAIARQVGVDRILAEVLPGDKASEIKRLQDEGKIVAMVGDGINDAPALAQANIGIAVGSGTDVAMETGDIVLVKNDLRDVVISIQLSRATMNKIKQGLFWAFAYNIALIPVAAGILYPFMGVLLDPVF</sequence>
<keyword evidence="3" id="KW-1278">Translocase</keyword>
<protein>
    <recommendedName>
        <fullName evidence="8">HMA domain-containing protein</fullName>
    </recommendedName>
</protein>